<organism evidence="2 3">
    <name type="scientific">Seohaeicola zhoushanensis</name>
    <dbReference type="NCBI Taxonomy" id="1569283"/>
    <lineage>
        <taxon>Bacteria</taxon>
        <taxon>Pseudomonadati</taxon>
        <taxon>Pseudomonadota</taxon>
        <taxon>Alphaproteobacteria</taxon>
        <taxon>Rhodobacterales</taxon>
        <taxon>Roseobacteraceae</taxon>
        <taxon>Seohaeicola</taxon>
    </lineage>
</organism>
<accession>A0A8J3H397</accession>
<gene>
    <name evidence="2" type="ORF">GCM10017056_48480</name>
</gene>
<proteinExistence type="predicted"/>
<evidence type="ECO:0008006" key="4">
    <source>
        <dbReference type="Google" id="ProtNLM"/>
    </source>
</evidence>
<evidence type="ECO:0000313" key="3">
    <source>
        <dbReference type="Proteomes" id="UP000626220"/>
    </source>
</evidence>
<comment type="caution">
    <text evidence="2">The sequence shown here is derived from an EMBL/GenBank/DDBJ whole genome shotgun (WGS) entry which is preliminary data.</text>
</comment>
<keyword evidence="1" id="KW-0732">Signal</keyword>
<dbReference type="SUPFAM" id="SSF51445">
    <property type="entry name" value="(Trans)glycosidases"/>
    <property type="match status" value="1"/>
</dbReference>
<feature type="signal peptide" evidence="1">
    <location>
        <begin position="1"/>
        <end position="22"/>
    </location>
</feature>
<evidence type="ECO:0000256" key="1">
    <source>
        <dbReference type="SAM" id="SignalP"/>
    </source>
</evidence>
<reference evidence="2" key="2">
    <citation type="submission" date="2020-09" db="EMBL/GenBank/DDBJ databases">
        <authorList>
            <person name="Sun Q."/>
            <person name="Kim S."/>
        </authorList>
    </citation>
    <scope>NUCLEOTIDE SEQUENCE</scope>
    <source>
        <strain evidence="2">KCTC 42650</strain>
    </source>
</reference>
<dbReference type="Proteomes" id="UP000626220">
    <property type="component" value="Unassembled WGS sequence"/>
</dbReference>
<dbReference type="RefSeq" id="WP_189682721.1">
    <property type="nucleotide sequence ID" value="NZ_BNCJ01000029.1"/>
</dbReference>
<sequence>MPSRFRLALLLVLALAGGPALAQTCTLDGIAVAAGQSATFYSARSVPRGQSCAAIAQPRRCGNGRLGGAVAFGHARCTELEDFLGVNTNRQVGDLDPVLLARSGTAWIRSNIEVLEYKEQQDNGRRDPKWDFGDWQIYIAAADGTRRKAILNLMWNFEAKQRHPPRPGSPEEADLFGFLDQVILDTLAPHVEIIVTGNEPFINTLQTDWEPNPAYGGIPLVVFYERLTVHVHDYLVSRGLRDRVEVYVGAFTRLQSKKMQHQPAVGQLLGFAESAPFVDGVDMHAHVASLEEMEAALRFMRGAISKPVIVTEFSFIWRMQEALKGGDRLGAAFAGRWGHDPKQTSAAYMACEVFGTGKGCKDKGPVSKAEWDDFMATRPWFIDHFILKADALFREYGIRGATFGLVQNRPNKRRLNPDRAPWYLGYLFSAAAVLPGADGAAPNYQYLDDFLAIQHSRPPLQ</sequence>
<reference evidence="2" key="1">
    <citation type="journal article" date="2014" name="Int. J. Syst. Evol. Microbiol.">
        <title>Complete genome sequence of Corynebacterium casei LMG S-19264T (=DSM 44701T), isolated from a smear-ripened cheese.</title>
        <authorList>
            <consortium name="US DOE Joint Genome Institute (JGI-PGF)"/>
            <person name="Walter F."/>
            <person name="Albersmeier A."/>
            <person name="Kalinowski J."/>
            <person name="Ruckert C."/>
        </authorList>
    </citation>
    <scope>NUCLEOTIDE SEQUENCE</scope>
    <source>
        <strain evidence="2">KCTC 42650</strain>
    </source>
</reference>
<protein>
    <recommendedName>
        <fullName evidence="4">Asl1-like glycosyl hydrolase catalytic domain-containing protein</fullName>
    </recommendedName>
</protein>
<dbReference type="InterPro" id="IPR017853">
    <property type="entry name" value="GH"/>
</dbReference>
<dbReference type="AlphaFoldDB" id="A0A8J3H397"/>
<name>A0A8J3H397_9RHOB</name>
<evidence type="ECO:0000313" key="2">
    <source>
        <dbReference type="EMBL" id="GHF71886.1"/>
    </source>
</evidence>
<keyword evidence="3" id="KW-1185">Reference proteome</keyword>
<dbReference type="EMBL" id="BNCJ01000029">
    <property type="protein sequence ID" value="GHF71886.1"/>
    <property type="molecule type" value="Genomic_DNA"/>
</dbReference>
<feature type="chain" id="PRO_5035227644" description="Asl1-like glycosyl hydrolase catalytic domain-containing protein" evidence="1">
    <location>
        <begin position="23"/>
        <end position="461"/>
    </location>
</feature>